<dbReference type="Pfam" id="PF14748">
    <property type="entry name" value="P5CR_dimer"/>
    <property type="match status" value="1"/>
</dbReference>
<comment type="similarity">
    <text evidence="1 4">Belongs to the pyrroline-5-carboxylate reductase family.</text>
</comment>
<evidence type="ECO:0000256" key="2">
    <source>
        <dbReference type="ARBA" id="ARBA00022857"/>
    </source>
</evidence>
<comment type="subcellular location">
    <subcellularLocation>
        <location evidence="4">Cytoplasm</location>
    </subcellularLocation>
</comment>
<comment type="catalytic activity">
    <reaction evidence="4">
        <text>L-proline + NADP(+) = (S)-1-pyrroline-5-carboxylate + NADPH + 2 H(+)</text>
        <dbReference type="Rhea" id="RHEA:14109"/>
        <dbReference type="ChEBI" id="CHEBI:15378"/>
        <dbReference type="ChEBI" id="CHEBI:17388"/>
        <dbReference type="ChEBI" id="CHEBI:57783"/>
        <dbReference type="ChEBI" id="CHEBI:58349"/>
        <dbReference type="ChEBI" id="CHEBI:60039"/>
        <dbReference type="EC" id="1.5.1.2"/>
    </reaction>
</comment>
<dbReference type="InterPro" id="IPR028939">
    <property type="entry name" value="P5C_Rdtase_cat_N"/>
</dbReference>
<gene>
    <name evidence="4 8" type="primary">proC</name>
    <name evidence="8" type="ORF">H9X80_05300</name>
</gene>
<accession>A0ABS2F2C9</accession>
<keyword evidence="2 4" id="KW-0521">NADP</keyword>
<keyword evidence="9" id="KW-1185">Reference proteome</keyword>
<comment type="function">
    <text evidence="4">Catalyzes the reduction of 1-pyrroline-5-carboxylate (PCA) to L-proline.</text>
</comment>
<protein>
    <recommendedName>
        <fullName evidence="4 5">Pyrroline-5-carboxylate reductase</fullName>
        <shortName evidence="4">P5C reductase</shortName>
        <shortName evidence="4">P5CR</shortName>
        <ecNumber evidence="4 5">1.5.1.2</ecNumber>
    </recommendedName>
    <alternativeName>
        <fullName evidence="4">PCA reductase</fullName>
    </alternativeName>
</protein>
<name>A0ABS2F2C9_9ACTN</name>
<dbReference type="SUPFAM" id="SSF51735">
    <property type="entry name" value="NAD(P)-binding Rossmann-fold domains"/>
    <property type="match status" value="1"/>
</dbReference>
<evidence type="ECO:0000313" key="9">
    <source>
        <dbReference type="Proteomes" id="UP000712527"/>
    </source>
</evidence>
<dbReference type="Pfam" id="PF03807">
    <property type="entry name" value="F420_oxidored"/>
    <property type="match status" value="1"/>
</dbReference>
<dbReference type="EC" id="1.5.1.2" evidence="4 5"/>
<dbReference type="InterPro" id="IPR029036">
    <property type="entry name" value="P5CR_dimer"/>
</dbReference>
<evidence type="ECO:0000259" key="6">
    <source>
        <dbReference type="Pfam" id="PF03807"/>
    </source>
</evidence>
<sequence>MGEKDVEGRVADVTLGIVGGGSMGGAIARGLVDAGVLPAERVLVADHGAGKRVALEELGVRCFPDERTLLAEAPDVVVLAVKPQVLPGVLESAAPSVAGRLVISIAAGVTLATLEAALPGARVVRVMPNLPVQVRSGASAISAGTLATQDDVRLVSELFSALGAVSVMREDQLDVAGAVVGTAPAFFSLFVDELTRAGVRAGLPAAACRELVEATMRGCAEQLLNEGVHPREYMERVTSPGGTTAAALFELEPPLAAGTYAAVDAALARTRELAGGN</sequence>
<evidence type="ECO:0000256" key="5">
    <source>
        <dbReference type="NCBIfam" id="TIGR00112"/>
    </source>
</evidence>
<dbReference type="PANTHER" id="PTHR11645">
    <property type="entry name" value="PYRROLINE-5-CARBOXYLATE REDUCTASE"/>
    <property type="match status" value="1"/>
</dbReference>
<dbReference type="RefSeq" id="WP_204793294.1">
    <property type="nucleotide sequence ID" value="NZ_JACSNQ010000008.1"/>
</dbReference>
<evidence type="ECO:0000259" key="7">
    <source>
        <dbReference type="Pfam" id="PF14748"/>
    </source>
</evidence>
<feature type="domain" description="Pyrroline-5-carboxylate reductase dimerisation" evidence="7">
    <location>
        <begin position="170"/>
        <end position="273"/>
    </location>
</feature>
<dbReference type="SUPFAM" id="SSF48179">
    <property type="entry name" value="6-phosphogluconate dehydrogenase C-terminal domain-like"/>
    <property type="match status" value="1"/>
</dbReference>
<comment type="pathway">
    <text evidence="4">Amino-acid biosynthesis; L-proline biosynthesis; L-proline from L-glutamate 5-semialdehyde: step 1/1.</text>
</comment>
<dbReference type="InterPro" id="IPR036291">
    <property type="entry name" value="NAD(P)-bd_dom_sf"/>
</dbReference>
<evidence type="ECO:0000256" key="1">
    <source>
        <dbReference type="ARBA" id="ARBA00005525"/>
    </source>
</evidence>
<comment type="caution">
    <text evidence="8">The sequence shown here is derived from an EMBL/GenBank/DDBJ whole genome shotgun (WGS) entry which is preliminary data.</text>
</comment>
<dbReference type="PANTHER" id="PTHR11645:SF0">
    <property type="entry name" value="PYRROLINE-5-CARBOXYLATE REDUCTASE 3"/>
    <property type="match status" value="1"/>
</dbReference>
<keyword evidence="4" id="KW-0028">Amino-acid biosynthesis</keyword>
<dbReference type="GO" id="GO:0004735">
    <property type="term" value="F:pyrroline-5-carboxylate reductase activity"/>
    <property type="evidence" value="ECO:0007669"/>
    <property type="project" value="UniProtKB-EC"/>
</dbReference>
<dbReference type="EMBL" id="JACSNQ010000008">
    <property type="protein sequence ID" value="MBM6774952.1"/>
    <property type="molecule type" value="Genomic_DNA"/>
</dbReference>
<keyword evidence="3 4" id="KW-0560">Oxidoreductase</keyword>
<dbReference type="Gene3D" id="3.40.50.720">
    <property type="entry name" value="NAD(P)-binding Rossmann-like Domain"/>
    <property type="match status" value="1"/>
</dbReference>
<keyword evidence="4" id="KW-0641">Proline biosynthesis</keyword>
<reference evidence="8 9" key="1">
    <citation type="journal article" date="2021" name="Sci. Rep.">
        <title>The distribution of antibiotic resistance genes in chicken gut microbiota commensals.</title>
        <authorList>
            <person name="Juricova H."/>
            <person name="Matiasovicova J."/>
            <person name="Kubasova T."/>
            <person name="Cejkova D."/>
            <person name="Rychlik I."/>
        </authorList>
    </citation>
    <scope>NUCLEOTIDE SEQUENCE [LARGE SCALE GENOMIC DNA]</scope>
    <source>
        <strain evidence="8 9">An794</strain>
    </source>
</reference>
<organism evidence="8 9">
    <name type="scientific">Olsenella profusa</name>
    <dbReference type="NCBI Taxonomy" id="138595"/>
    <lineage>
        <taxon>Bacteria</taxon>
        <taxon>Bacillati</taxon>
        <taxon>Actinomycetota</taxon>
        <taxon>Coriobacteriia</taxon>
        <taxon>Coriobacteriales</taxon>
        <taxon>Atopobiaceae</taxon>
        <taxon>Olsenella</taxon>
    </lineage>
</organism>
<evidence type="ECO:0000256" key="3">
    <source>
        <dbReference type="ARBA" id="ARBA00023002"/>
    </source>
</evidence>
<dbReference type="NCBIfam" id="TIGR00112">
    <property type="entry name" value="proC"/>
    <property type="match status" value="1"/>
</dbReference>
<evidence type="ECO:0000256" key="4">
    <source>
        <dbReference type="HAMAP-Rule" id="MF_01925"/>
    </source>
</evidence>
<comment type="catalytic activity">
    <reaction evidence="4">
        <text>L-proline + NAD(+) = (S)-1-pyrroline-5-carboxylate + NADH + 2 H(+)</text>
        <dbReference type="Rhea" id="RHEA:14105"/>
        <dbReference type="ChEBI" id="CHEBI:15378"/>
        <dbReference type="ChEBI" id="CHEBI:17388"/>
        <dbReference type="ChEBI" id="CHEBI:57540"/>
        <dbReference type="ChEBI" id="CHEBI:57945"/>
        <dbReference type="ChEBI" id="CHEBI:60039"/>
        <dbReference type="EC" id="1.5.1.2"/>
    </reaction>
</comment>
<dbReference type="InterPro" id="IPR008927">
    <property type="entry name" value="6-PGluconate_DH-like_C_sf"/>
</dbReference>
<proteinExistence type="inferred from homology"/>
<dbReference type="Gene3D" id="1.10.3730.10">
    <property type="entry name" value="ProC C-terminal domain-like"/>
    <property type="match status" value="1"/>
</dbReference>
<dbReference type="PIRSF" id="PIRSF000193">
    <property type="entry name" value="Pyrrol-5-carb_rd"/>
    <property type="match status" value="1"/>
</dbReference>
<dbReference type="HAMAP" id="MF_01925">
    <property type="entry name" value="P5C_reductase"/>
    <property type="match status" value="1"/>
</dbReference>
<dbReference type="InterPro" id="IPR000304">
    <property type="entry name" value="Pyrroline-COOH_reductase"/>
</dbReference>
<evidence type="ECO:0000313" key="8">
    <source>
        <dbReference type="EMBL" id="MBM6774952.1"/>
    </source>
</evidence>
<feature type="domain" description="Pyrroline-5-carboxylate reductase catalytic N-terminal" evidence="6">
    <location>
        <begin position="15"/>
        <end position="108"/>
    </location>
</feature>
<keyword evidence="4" id="KW-0963">Cytoplasm</keyword>
<dbReference type="Proteomes" id="UP000712527">
    <property type="component" value="Unassembled WGS sequence"/>
</dbReference>